<name>A0A6P5FTY1_ANACO</name>
<evidence type="ECO:0000313" key="4">
    <source>
        <dbReference type="RefSeq" id="XP_020099414.1"/>
    </source>
</evidence>
<keyword evidence="3" id="KW-1185">Reference proteome</keyword>
<dbReference type="OrthoDB" id="684869at2759"/>
<feature type="compositionally biased region" description="Polar residues" evidence="1">
    <location>
        <begin position="203"/>
        <end position="212"/>
    </location>
</feature>
<reference evidence="4" key="2">
    <citation type="submission" date="2025-08" db="UniProtKB">
        <authorList>
            <consortium name="RefSeq"/>
        </authorList>
    </citation>
    <scope>IDENTIFICATION</scope>
    <source>
        <tissue evidence="4">Leaf</tissue>
    </source>
</reference>
<reference evidence="3" key="1">
    <citation type="journal article" date="2015" name="Nat. Genet.">
        <title>The pineapple genome and the evolution of CAM photosynthesis.</title>
        <authorList>
            <person name="Ming R."/>
            <person name="VanBuren R."/>
            <person name="Wai C.M."/>
            <person name="Tang H."/>
            <person name="Schatz M.C."/>
            <person name="Bowers J.E."/>
            <person name="Lyons E."/>
            <person name="Wang M.L."/>
            <person name="Chen J."/>
            <person name="Biggers E."/>
            <person name="Zhang J."/>
            <person name="Huang L."/>
            <person name="Zhang L."/>
            <person name="Miao W."/>
            <person name="Zhang J."/>
            <person name="Ye Z."/>
            <person name="Miao C."/>
            <person name="Lin Z."/>
            <person name="Wang H."/>
            <person name="Zhou H."/>
            <person name="Yim W.C."/>
            <person name="Priest H.D."/>
            <person name="Zheng C."/>
            <person name="Woodhouse M."/>
            <person name="Edger P.P."/>
            <person name="Guyot R."/>
            <person name="Guo H.B."/>
            <person name="Guo H."/>
            <person name="Zheng G."/>
            <person name="Singh R."/>
            <person name="Sharma A."/>
            <person name="Min X."/>
            <person name="Zheng Y."/>
            <person name="Lee H."/>
            <person name="Gurtowski J."/>
            <person name="Sedlazeck F.J."/>
            <person name="Harkess A."/>
            <person name="McKain M.R."/>
            <person name="Liao Z."/>
            <person name="Fang J."/>
            <person name="Liu J."/>
            <person name="Zhang X."/>
            <person name="Zhang Q."/>
            <person name="Hu W."/>
            <person name="Qin Y."/>
            <person name="Wang K."/>
            <person name="Chen L.Y."/>
            <person name="Shirley N."/>
            <person name="Lin Y.R."/>
            <person name="Liu L.Y."/>
            <person name="Hernandez A.G."/>
            <person name="Wright C.L."/>
            <person name="Bulone V."/>
            <person name="Tuskan G.A."/>
            <person name="Heath K."/>
            <person name="Zee F."/>
            <person name="Moore P.H."/>
            <person name="Sunkar R."/>
            <person name="Leebens-Mack J.H."/>
            <person name="Mockler T."/>
            <person name="Bennetzen J.L."/>
            <person name="Freeling M."/>
            <person name="Sankoff D."/>
            <person name="Paterson A.H."/>
            <person name="Zhu X."/>
            <person name="Yang X."/>
            <person name="Smith J.A."/>
            <person name="Cushman J.C."/>
            <person name="Paull R.E."/>
            <person name="Yu Q."/>
        </authorList>
    </citation>
    <scope>NUCLEOTIDE SEQUENCE [LARGE SCALE GENOMIC DNA]</scope>
    <source>
        <strain evidence="3">cv. F153</strain>
    </source>
</reference>
<evidence type="ECO:0000259" key="2">
    <source>
        <dbReference type="Pfam" id="PF12937"/>
    </source>
</evidence>
<dbReference type="Pfam" id="PF12937">
    <property type="entry name" value="F-box-like"/>
    <property type="match status" value="1"/>
</dbReference>
<accession>A0A6P5FTY1</accession>
<feature type="region of interest" description="Disordered" evidence="1">
    <location>
        <begin position="1"/>
        <end position="31"/>
    </location>
</feature>
<protein>
    <submittedName>
        <fullName evidence="4">F-box protein SKIP17-like isoform X1</fullName>
    </submittedName>
</protein>
<dbReference type="InterPro" id="IPR032675">
    <property type="entry name" value="LRR_dom_sf"/>
</dbReference>
<dbReference type="SUPFAM" id="SSF81383">
    <property type="entry name" value="F-box domain"/>
    <property type="match status" value="1"/>
</dbReference>
<dbReference type="Proteomes" id="UP000515123">
    <property type="component" value="Linkage group 1"/>
</dbReference>
<dbReference type="Gene3D" id="3.80.10.10">
    <property type="entry name" value="Ribonuclease Inhibitor"/>
    <property type="match status" value="1"/>
</dbReference>
<dbReference type="GeneID" id="109717879"/>
<feature type="region of interest" description="Disordered" evidence="1">
    <location>
        <begin position="183"/>
        <end position="212"/>
    </location>
</feature>
<evidence type="ECO:0000256" key="1">
    <source>
        <dbReference type="SAM" id="MobiDB-lite"/>
    </source>
</evidence>
<proteinExistence type="predicted"/>
<feature type="domain" description="F-box" evidence="2">
    <location>
        <begin position="111"/>
        <end position="152"/>
    </location>
</feature>
<dbReference type="RefSeq" id="XP_020099414.1">
    <property type="nucleotide sequence ID" value="XM_020243825.1"/>
</dbReference>
<dbReference type="AlphaFoldDB" id="A0A6P5FTY1"/>
<dbReference type="InterPro" id="IPR036047">
    <property type="entry name" value="F-box-like_dom_sf"/>
</dbReference>
<organism evidence="3 4">
    <name type="scientific">Ananas comosus</name>
    <name type="common">Pineapple</name>
    <name type="synonym">Ananas ananas</name>
    <dbReference type="NCBI Taxonomy" id="4615"/>
    <lineage>
        <taxon>Eukaryota</taxon>
        <taxon>Viridiplantae</taxon>
        <taxon>Streptophyta</taxon>
        <taxon>Embryophyta</taxon>
        <taxon>Tracheophyta</taxon>
        <taxon>Spermatophyta</taxon>
        <taxon>Magnoliopsida</taxon>
        <taxon>Liliopsida</taxon>
        <taxon>Poales</taxon>
        <taxon>Bromeliaceae</taxon>
        <taxon>Bromelioideae</taxon>
        <taxon>Ananas</taxon>
    </lineage>
</organism>
<dbReference type="SUPFAM" id="SSF52047">
    <property type="entry name" value="RNI-like"/>
    <property type="match status" value="1"/>
</dbReference>
<dbReference type="InterPro" id="IPR001810">
    <property type="entry name" value="F-box_dom"/>
</dbReference>
<evidence type="ECO:0000313" key="3">
    <source>
        <dbReference type="Proteomes" id="UP000515123"/>
    </source>
</evidence>
<gene>
    <name evidence="4" type="primary">LOC109717879</name>
</gene>
<sequence>MDALLPSASSPLSKRPCPNDPSSSSSSVPRVSPCSAASAMDGLLECFVAGALDPSVSLHLSLERLLGAAVLEHEKEALVAAAARAGSALLDAAGRSARKRASLHNAAAWPLPPDLTIRVFAMLDTRSLCHASATCSLFNKCATDSLCYTDIDLTAVVPRFTNTVVSTMIQRAGKNLRSLKLGRWPSPSSKASHYTLCPKDSPGLSSDETRPSQMRESSVLSRSCLAALSLDGGAAGALLRKLYLYNIDKMNNAALCLALKACQSLADLKLVGLPVELRQTLTAISKYCCLIERLFIESSDIGRDDGLKSSTCSDLVKGCPNISSLSLRGFKLHDHKVSILVKILNLFLLQYRLYLKERVLVLQGLCNLKYVDFSTSLSITGTFLRNLGSGTDTFALEALILRDCLHLKEVEVSRFFSAVLDGDCKQLRYVLFVPMSRDFSYQDVSNKDGLSAHVDWNERCFSLSTIPISRLSKERPEICLIAEFPSEGSCSSMDIGHASDSETSSDVSLPLSIDVSLSASSSESIYSSDLGSGNEDAHGANAPFYYVDGFDEADLPLF</sequence>